<evidence type="ECO:0000313" key="2">
    <source>
        <dbReference type="EMBL" id="CAE8707242.1"/>
    </source>
</evidence>
<protein>
    <submittedName>
        <fullName evidence="2">Uncharacterized protein</fullName>
    </submittedName>
</protein>
<feature type="compositionally biased region" description="Low complexity" evidence="1">
    <location>
        <begin position="34"/>
        <end position="48"/>
    </location>
</feature>
<proteinExistence type="predicted"/>
<accession>A0A813KR55</accession>
<feature type="compositionally biased region" description="Low complexity" evidence="1">
    <location>
        <begin position="61"/>
        <end position="71"/>
    </location>
</feature>
<gene>
    <name evidence="2" type="ORF">PGLA2088_LOCUS34437</name>
</gene>
<feature type="compositionally biased region" description="Basic and acidic residues" evidence="1">
    <location>
        <begin position="201"/>
        <end position="211"/>
    </location>
</feature>
<name>A0A813KR55_POLGL</name>
<evidence type="ECO:0000256" key="1">
    <source>
        <dbReference type="SAM" id="MobiDB-lite"/>
    </source>
</evidence>
<dbReference type="Proteomes" id="UP000626109">
    <property type="component" value="Unassembled WGS sequence"/>
</dbReference>
<organism evidence="2 3">
    <name type="scientific">Polarella glacialis</name>
    <name type="common">Dinoflagellate</name>
    <dbReference type="NCBI Taxonomy" id="89957"/>
    <lineage>
        <taxon>Eukaryota</taxon>
        <taxon>Sar</taxon>
        <taxon>Alveolata</taxon>
        <taxon>Dinophyceae</taxon>
        <taxon>Suessiales</taxon>
        <taxon>Suessiaceae</taxon>
        <taxon>Polarella</taxon>
    </lineage>
</organism>
<feature type="region of interest" description="Disordered" evidence="1">
    <location>
        <begin position="193"/>
        <end position="219"/>
    </location>
</feature>
<feature type="region of interest" description="Disordered" evidence="1">
    <location>
        <begin position="29"/>
        <end position="94"/>
    </location>
</feature>
<reference evidence="2" key="1">
    <citation type="submission" date="2021-02" db="EMBL/GenBank/DDBJ databases">
        <authorList>
            <person name="Dougan E. K."/>
            <person name="Rhodes N."/>
            <person name="Thang M."/>
            <person name="Chan C."/>
        </authorList>
    </citation>
    <scope>NUCLEOTIDE SEQUENCE</scope>
</reference>
<evidence type="ECO:0000313" key="3">
    <source>
        <dbReference type="Proteomes" id="UP000626109"/>
    </source>
</evidence>
<dbReference type="AlphaFoldDB" id="A0A813KR55"/>
<dbReference type="EMBL" id="CAJNNW010031350">
    <property type="protein sequence ID" value="CAE8707242.1"/>
    <property type="molecule type" value="Genomic_DNA"/>
</dbReference>
<comment type="caution">
    <text evidence="2">The sequence shown here is derived from an EMBL/GenBank/DDBJ whole genome shotgun (WGS) entry which is preliminary data.</text>
</comment>
<sequence length="219" mass="24587">MASQDFDSDDDVPDDFLRSIEGRYLAELDRLQPGNNSNNNNNVAGASVPACEAAGPGHASQQQQEQEQQRQQQEEEQQQQRRREASECQESAQAASIATSVPLQHIVSPPTPPVFSCRQELSMSDDILCYGFEHQHFQQYQILQPGSVNAWAECTNQPVVDCNQPIGISGLARLPTPPMRIPWYVHLAGKNAGSRVPRPASMREKPRDRPRYLQQQLQR</sequence>